<dbReference type="InterPro" id="IPR011706">
    <property type="entry name" value="Cu-oxidase_C"/>
</dbReference>
<evidence type="ECO:0000256" key="2">
    <source>
        <dbReference type="ARBA" id="ARBA00022723"/>
    </source>
</evidence>
<dbReference type="PROSITE" id="PS00080">
    <property type="entry name" value="MULTICOPPER_OXIDASE2"/>
    <property type="match status" value="1"/>
</dbReference>
<keyword evidence="3" id="KW-0560">Oxidoreductase</keyword>
<dbReference type="Proteomes" id="UP000324701">
    <property type="component" value="Unassembled WGS sequence"/>
</dbReference>
<feature type="region of interest" description="Disordered" evidence="4">
    <location>
        <begin position="378"/>
        <end position="402"/>
    </location>
</feature>
<feature type="domain" description="Plastocyanin-like" evidence="7">
    <location>
        <begin position="110"/>
        <end position="212"/>
    </location>
</feature>
<feature type="region of interest" description="Disordered" evidence="4">
    <location>
        <begin position="1"/>
        <end position="20"/>
    </location>
</feature>
<comment type="caution">
    <text evidence="8">The sequence shown here is derived from an EMBL/GenBank/DDBJ whole genome shotgun (WGS) entry which is preliminary data.</text>
</comment>
<feature type="domain" description="Plastocyanin-like" evidence="6">
    <location>
        <begin position="405"/>
        <end position="526"/>
    </location>
</feature>
<organism evidence="8 9">
    <name type="scientific">Mycobacterium simiae</name>
    <name type="common">Mycobacterium habana</name>
    <dbReference type="NCBI Taxonomy" id="1784"/>
    <lineage>
        <taxon>Bacteria</taxon>
        <taxon>Bacillati</taxon>
        <taxon>Actinomycetota</taxon>
        <taxon>Actinomycetes</taxon>
        <taxon>Mycobacteriales</taxon>
        <taxon>Mycobacteriaceae</taxon>
        <taxon>Mycobacterium</taxon>
        <taxon>Mycobacterium simiae complex</taxon>
    </lineage>
</organism>
<feature type="compositionally biased region" description="Polar residues" evidence="4">
    <location>
        <begin position="1"/>
        <end position="19"/>
    </location>
</feature>
<dbReference type="PANTHER" id="PTHR48267:SF1">
    <property type="entry name" value="BILIRUBIN OXIDASE"/>
    <property type="match status" value="1"/>
</dbReference>
<reference evidence="8 9" key="1">
    <citation type="submission" date="2019-09" db="EMBL/GenBank/DDBJ databases">
        <title>Report of infection by Mycobacterium simiae a patient suffering from pulmonary tuberculosis.</title>
        <authorList>
            <person name="Mohanty P.S."/>
            <person name="Bansal A.K."/>
            <person name="Singh H."/>
            <person name="Sharma S."/>
            <person name="Patil S.A."/>
            <person name="Upadhaya P."/>
            <person name="Singh P.K."/>
            <person name="Kumar D."/>
            <person name="Kumar S."/>
            <person name="Singh R.K."/>
            <person name="Chaudhary B."/>
        </authorList>
    </citation>
    <scope>NUCLEOTIDE SEQUENCE [LARGE SCALE GENOMIC DNA]</scope>
    <source>
        <strain evidence="8 9">JAL-560-SIM</strain>
    </source>
</reference>
<name>A0A5B1BRB6_MYCSI</name>
<evidence type="ECO:0000256" key="5">
    <source>
        <dbReference type="SAM" id="Phobius"/>
    </source>
</evidence>
<accession>A0A5B1BRB6</accession>
<keyword evidence="5" id="KW-1133">Transmembrane helix</keyword>
<proteinExistence type="inferred from homology"/>
<dbReference type="CDD" id="cd13867">
    <property type="entry name" value="CuRO_2_CueO_FtsP"/>
    <property type="match status" value="1"/>
</dbReference>
<dbReference type="OrthoDB" id="345021at2"/>
<dbReference type="Gene3D" id="2.60.40.420">
    <property type="entry name" value="Cupredoxins - blue copper proteins"/>
    <property type="match status" value="3"/>
</dbReference>
<dbReference type="GO" id="GO:0016491">
    <property type="term" value="F:oxidoreductase activity"/>
    <property type="evidence" value="ECO:0007669"/>
    <property type="project" value="UniProtKB-KW"/>
</dbReference>
<dbReference type="PANTHER" id="PTHR48267">
    <property type="entry name" value="CUPREDOXIN SUPERFAMILY PROTEIN"/>
    <property type="match status" value="1"/>
</dbReference>
<dbReference type="GO" id="GO:0005507">
    <property type="term" value="F:copper ion binding"/>
    <property type="evidence" value="ECO:0007669"/>
    <property type="project" value="InterPro"/>
</dbReference>
<dbReference type="InterPro" id="IPR008972">
    <property type="entry name" value="Cupredoxin"/>
</dbReference>
<dbReference type="CDD" id="cd04232">
    <property type="entry name" value="CuRO_1_CueO_FtsP"/>
    <property type="match status" value="1"/>
</dbReference>
<keyword evidence="9" id="KW-1185">Reference proteome</keyword>
<evidence type="ECO:0000313" key="9">
    <source>
        <dbReference type="Proteomes" id="UP000324701"/>
    </source>
</evidence>
<keyword evidence="2" id="KW-0479">Metal-binding</keyword>
<feature type="transmembrane region" description="Helical" evidence="5">
    <location>
        <begin position="35"/>
        <end position="57"/>
    </location>
</feature>
<keyword evidence="5" id="KW-0472">Membrane</keyword>
<sequence>MCALIRNSSPATTQATTPKSGRARRLADRLIRWRTLFVALGTIVGLIGVVLGASFAYPHLHPIRFVNQGLALDRPLAIPPLLEPTVANGERVFSLTAHGGRTELVRGALADTAGFNGTYLGPTIRARTGERVRIEVRNGLDESTTVHWHGMNVPAVMDGGPHQPIPPGKTWSPYWIVTNPAATLWYHPHTLGKTAEQVYSGLAGLFLIDDENSDGLGLPKTYGVDDIPLIVQDRSFSNDGKLTYVRDRSQKNFGAMGDTILVNGTRGPYVEVPAQLIRLRILNASNARRYNFGLSDSRSFWQIATDGGLLKAPVERSRMLLGPGERAEIVVDLRSTNQPVTLMSYAFQGAAPMYHLMRTVTAGTNDEYQSFKILQLRPRGGSSPQAELPARLNASAPPRPQDAVRTRVFRMTDRMSINGKPMDHNRIDEVVKKGDLEIWEIDNREALFYHPFHIHTAQFQILDRNGKPPAGEEQGWKDTVLVNPLEKVRVIVRFADYADPHWPYMYHCHILDHEDMGMMGQFVVVENASEEVRVISPLTGADATGHDHDP</sequence>
<dbReference type="Pfam" id="PF07731">
    <property type="entry name" value="Cu-oxidase_2"/>
    <property type="match status" value="1"/>
</dbReference>
<evidence type="ECO:0000256" key="3">
    <source>
        <dbReference type="ARBA" id="ARBA00023002"/>
    </source>
</evidence>
<dbReference type="InterPro" id="IPR045087">
    <property type="entry name" value="Cu-oxidase_fam"/>
</dbReference>
<evidence type="ECO:0000313" key="8">
    <source>
        <dbReference type="EMBL" id="KAA1250936.1"/>
    </source>
</evidence>
<gene>
    <name evidence="8" type="ORF">F0Q45_06825</name>
</gene>
<evidence type="ECO:0000259" key="6">
    <source>
        <dbReference type="Pfam" id="PF07731"/>
    </source>
</evidence>
<evidence type="ECO:0000259" key="7">
    <source>
        <dbReference type="Pfam" id="PF07732"/>
    </source>
</evidence>
<dbReference type="RefSeq" id="WP_149653226.1">
    <property type="nucleotide sequence ID" value="NZ_VTZN01000027.1"/>
</dbReference>
<dbReference type="InterPro" id="IPR002355">
    <property type="entry name" value="Cu_oxidase_Cu_BS"/>
</dbReference>
<evidence type="ECO:0000256" key="1">
    <source>
        <dbReference type="ARBA" id="ARBA00010609"/>
    </source>
</evidence>
<evidence type="ECO:0000256" key="4">
    <source>
        <dbReference type="SAM" id="MobiDB-lite"/>
    </source>
</evidence>
<protein>
    <submittedName>
        <fullName evidence="8">Multicopper oxidase domain-containing protein</fullName>
    </submittedName>
</protein>
<dbReference type="InterPro" id="IPR011707">
    <property type="entry name" value="Cu-oxidase-like_N"/>
</dbReference>
<keyword evidence="5" id="KW-0812">Transmembrane</keyword>
<dbReference type="AlphaFoldDB" id="A0A5B1BRB6"/>
<comment type="similarity">
    <text evidence="1">Belongs to the multicopper oxidase family.</text>
</comment>
<dbReference type="CDD" id="cd13890">
    <property type="entry name" value="CuRO_3_CueO_FtsP"/>
    <property type="match status" value="1"/>
</dbReference>
<dbReference type="SUPFAM" id="SSF49503">
    <property type="entry name" value="Cupredoxins"/>
    <property type="match status" value="3"/>
</dbReference>
<dbReference type="EMBL" id="VTZN01000027">
    <property type="protein sequence ID" value="KAA1250936.1"/>
    <property type="molecule type" value="Genomic_DNA"/>
</dbReference>
<dbReference type="Pfam" id="PF07732">
    <property type="entry name" value="Cu-oxidase_3"/>
    <property type="match status" value="1"/>
</dbReference>